<evidence type="ECO:0000256" key="6">
    <source>
        <dbReference type="ARBA" id="ARBA00022605"/>
    </source>
</evidence>
<evidence type="ECO:0000256" key="9">
    <source>
        <dbReference type="ARBA" id="ARBA00023235"/>
    </source>
</evidence>
<keyword evidence="13" id="KW-1185">Reference proteome</keyword>
<evidence type="ECO:0000256" key="7">
    <source>
        <dbReference type="ARBA" id="ARBA00022822"/>
    </source>
</evidence>
<feature type="domain" description="N-(5'phosphoribosyl) anthranilate isomerase (PRAI)" evidence="11">
    <location>
        <begin position="4"/>
        <end position="198"/>
    </location>
</feature>
<dbReference type="Gene3D" id="3.20.20.70">
    <property type="entry name" value="Aldolase class I"/>
    <property type="match status" value="1"/>
</dbReference>
<dbReference type="HAMAP" id="MF_00135">
    <property type="entry name" value="PRAI"/>
    <property type="match status" value="1"/>
</dbReference>
<dbReference type="AlphaFoldDB" id="A0A6F8VB95"/>
<evidence type="ECO:0000256" key="2">
    <source>
        <dbReference type="ARBA" id="ARBA00004664"/>
    </source>
</evidence>
<evidence type="ECO:0000313" key="12">
    <source>
        <dbReference type="EMBL" id="BCB26421.1"/>
    </source>
</evidence>
<name>A0A6F8VB95_9PROT</name>
<evidence type="ECO:0000259" key="11">
    <source>
        <dbReference type="Pfam" id="PF00697"/>
    </source>
</evidence>
<dbReference type="Proteomes" id="UP000502260">
    <property type="component" value="Chromosome"/>
</dbReference>
<keyword evidence="8 10" id="KW-0057">Aromatic amino acid biosynthesis</keyword>
<evidence type="ECO:0000256" key="4">
    <source>
        <dbReference type="ARBA" id="ARBA00012572"/>
    </source>
</evidence>
<comment type="similarity">
    <text evidence="3 10">Belongs to the TrpF family.</text>
</comment>
<keyword evidence="7 10" id="KW-0822">Tryptophan biosynthesis</keyword>
<dbReference type="PANTHER" id="PTHR42894">
    <property type="entry name" value="N-(5'-PHOSPHORIBOSYL)ANTHRANILATE ISOMERASE"/>
    <property type="match status" value="1"/>
</dbReference>
<keyword evidence="6 10" id="KW-0028">Amino-acid biosynthesis</keyword>
<evidence type="ECO:0000256" key="1">
    <source>
        <dbReference type="ARBA" id="ARBA00001164"/>
    </source>
</evidence>
<comment type="catalytic activity">
    <reaction evidence="1 10">
        <text>N-(5-phospho-beta-D-ribosyl)anthranilate = 1-(2-carboxyphenylamino)-1-deoxy-D-ribulose 5-phosphate</text>
        <dbReference type="Rhea" id="RHEA:21540"/>
        <dbReference type="ChEBI" id="CHEBI:18277"/>
        <dbReference type="ChEBI" id="CHEBI:58613"/>
        <dbReference type="EC" id="5.3.1.24"/>
    </reaction>
</comment>
<dbReference type="NCBIfam" id="NF002298">
    <property type="entry name" value="PRK01222.1-4"/>
    <property type="match status" value="1"/>
</dbReference>
<accession>A0A6F8VB95</accession>
<evidence type="ECO:0000313" key="13">
    <source>
        <dbReference type="Proteomes" id="UP000502260"/>
    </source>
</evidence>
<sequence length="206" mass="21812">MTRAKICGITTIEDGRTAARHGADAIGLVFYPPSPRLVSVTQAAEIAAALPPFVTTVGLFVNPQAGEVEAVLRELRLDMLQFHGDETPEFCASFGVPWLKAVRVKPRVDLVQCAIRYRDARGLLLDAFVAGTPGGTGLSFDWGLIPAELPLPVILSGGLDPANVRTAIEQVKPWAVDVSSGVEASKGIKDAAKIAAFMRGVHSANV</sequence>
<dbReference type="InterPro" id="IPR013785">
    <property type="entry name" value="Aldolase_TIM"/>
</dbReference>
<dbReference type="FunFam" id="3.20.20.70:FF:000075">
    <property type="entry name" value="Tryptophan biosynthesis protein TRP1"/>
    <property type="match status" value="1"/>
</dbReference>
<keyword evidence="9 10" id="KW-0413">Isomerase</keyword>
<dbReference type="Pfam" id="PF00697">
    <property type="entry name" value="PRAI"/>
    <property type="match status" value="1"/>
</dbReference>
<dbReference type="GO" id="GO:0004640">
    <property type="term" value="F:phosphoribosylanthranilate isomerase activity"/>
    <property type="evidence" value="ECO:0007669"/>
    <property type="project" value="UniProtKB-UniRule"/>
</dbReference>
<comment type="pathway">
    <text evidence="2 10">Amino-acid biosynthesis; L-tryptophan biosynthesis; L-tryptophan from chorismate: step 3/5.</text>
</comment>
<protein>
    <recommendedName>
        <fullName evidence="5 10">N-(5'-phosphoribosyl)anthranilate isomerase</fullName>
        <shortName evidence="10">PRAI</shortName>
        <ecNumber evidence="4 10">5.3.1.24</ecNumber>
    </recommendedName>
</protein>
<evidence type="ECO:0000256" key="8">
    <source>
        <dbReference type="ARBA" id="ARBA00023141"/>
    </source>
</evidence>
<organism evidence="12 13">
    <name type="scientific">Sulfurimicrobium lacus</name>
    <dbReference type="NCBI Taxonomy" id="2715678"/>
    <lineage>
        <taxon>Bacteria</taxon>
        <taxon>Pseudomonadati</taxon>
        <taxon>Pseudomonadota</taxon>
        <taxon>Betaproteobacteria</taxon>
        <taxon>Nitrosomonadales</taxon>
        <taxon>Sulfuricellaceae</taxon>
        <taxon>Sulfurimicrobium</taxon>
    </lineage>
</organism>
<dbReference type="EC" id="5.3.1.24" evidence="4 10"/>
<dbReference type="SUPFAM" id="SSF51366">
    <property type="entry name" value="Ribulose-phoshate binding barrel"/>
    <property type="match status" value="1"/>
</dbReference>
<dbReference type="InterPro" id="IPR001240">
    <property type="entry name" value="PRAI_dom"/>
</dbReference>
<evidence type="ECO:0000256" key="3">
    <source>
        <dbReference type="ARBA" id="ARBA00007571"/>
    </source>
</evidence>
<reference evidence="13" key="1">
    <citation type="submission" date="2020-03" db="EMBL/GenBank/DDBJ databases">
        <title>Complete genome sequence of sulfur-oxidizing bacterium skT11.</title>
        <authorList>
            <person name="Kanda M."/>
            <person name="Kojima H."/>
            <person name="Fukui M."/>
        </authorList>
    </citation>
    <scope>NUCLEOTIDE SEQUENCE [LARGE SCALE GENOMIC DNA]</scope>
    <source>
        <strain evidence="13">skT11</strain>
    </source>
</reference>
<dbReference type="NCBIfam" id="NF002299">
    <property type="entry name" value="PRK01222.1-6"/>
    <property type="match status" value="1"/>
</dbReference>
<evidence type="ECO:0000256" key="5">
    <source>
        <dbReference type="ARBA" id="ARBA00022272"/>
    </source>
</evidence>
<dbReference type="InterPro" id="IPR044643">
    <property type="entry name" value="TrpF_fam"/>
</dbReference>
<proteinExistence type="inferred from homology"/>
<dbReference type="CDD" id="cd00405">
    <property type="entry name" value="PRAI"/>
    <property type="match status" value="1"/>
</dbReference>
<dbReference type="RefSeq" id="WP_173062104.1">
    <property type="nucleotide sequence ID" value="NZ_AP022853.1"/>
</dbReference>
<dbReference type="EMBL" id="AP022853">
    <property type="protein sequence ID" value="BCB26421.1"/>
    <property type="molecule type" value="Genomic_DNA"/>
</dbReference>
<dbReference type="InterPro" id="IPR011060">
    <property type="entry name" value="RibuloseP-bd_barrel"/>
</dbReference>
<evidence type="ECO:0000256" key="10">
    <source>
        <dbReference type="HAMAP-Rule" id="MF_00135"/>
    </source>
</evidence>
<dbReference type="PANTHER" id="PTHR42894:SF1">
    <property type="entry name" value="N-(5'-PHOSPHORIBOSYL)ANTHRANILATE ISOMERASE"/>
    <property type="match status" value="1"/>
</dbReference>
<dbReference type="KEGG" id="slac:SKTS_13070"/>
<gene>
    <name evidence="10 12" type="primary">trpF</name>
    <name evidence="12" type="ORF">SKTS_13070</name>
</gene>
<dbReference type="GO" id="GO:0000162">
    <property type="term" value="P:L-tryptophan biosynthetic process"/>
    <property type="evidence" value="ECO:0007669"/>
    <property type="project" value="UniProtKB-UniRule"/>
</dbReference>
<dbReference type="UniPathway" id="UPA00035">
    <property type="reaction ID" value="UER00042"/>
</dbReference>